<proteinExistence type="inferred from homology"/>
<dbReference type="Proteomes" id="UP000276232">
    <property type="component" value="Unassembled WGS sequence"/>
</dbReference>
<dbReference type="GO" id="GO:0005886">
    <property type="term" value="C:plasma membrane"/>
    <property type="evidence" value="ECO:0007669"/>
    <property type="project" value="UniProtKB-SubCell"/>
</dbReference>
<reference evidence="10 11" key="1">
    <citation type="journal article" date="2015" name="Stand. Genomic Sci.">
        <title>Genomic Encyclopedia of Bacterial and Archaeal Type Strains, Phase III: the genomes of soil and plant-associated and newly described type strains.</title>
        <authorList>
            <person name="Whitman W.B."/>
            <person name="Woyke T."/>
            <person name="Klenk H.P."/>
            <person name="Zhou Y."/>
            <person name="Lilburn T.G."/>
            <person name="Beck B.J."/>
            <person name="De Vos P."/>
            <person name="Vandamme P."/>
            <person name="Eisen J.A."/>
            <person name="Garrity G."/>
            <person name="Hugenholtz P."/>
            <person name="Kyrpides N.C."/>
        </authorList>
    </citation>
    <scope>NUCLEOTIDE SEQUENCE [LARGE SCALE GENOMIC DNA]</scope>
    <source>
        <strain evidence="10 11">CECT 7306</strain>
    </source>
</reference>
<evidence type="ECO:0000256" key="5">
    <source>
        <dbReference type="ARBA" id="ARBA00022989"/>
    </source>
</evidence>
<keyword evidence="11" id="KW-1185">Reference proteome</keyword>
<dbReference type="InterPro" id="IPR000515">
    <property type="entry name" value="MetI-like"/>
</dbReference>
<dbReference type="InterPro" id="IPR035906">
    <property type="entry name" value="MetI-like_sf"/>
</dbReference>
<feature type="region of interest" description="Disordered" evidence="8">
    <location>
        <begin position="1"/>
        <end position="32"/>
    </location>
</feature>
<evidence type="ECO:0000256" key="1">
    <source>
        <dbReference type="ARBA" id="ARBA00004651"/>
    </source>
</evidence>
<name>A0A3N1HUF7_9ACTN</name>
<comment type="similarity">
    <text evidence="7">Belongs to the binding-protein-dependent transport system permease family.</text>
</comment>
<dbReference type="PANTHER" id="PTHR32243:SF18">
    <property type="entry name" value="INNER MEMBRANE ABC TRANSPORTER PERMEASE PROTEIN YCJP"/>
    <property type="match status" value="1"/>
</dbReference>
<dbReference type="InParanoid" id="A0A3N1HUF7"/>
<dbReference type="PROSITE" id="PS50928">
    <property type="entry name" value="ABC_TM1"/>
    <property type="match status" value="1"/>
</dbReference>
<evidence type="ECO:0000256" key="4">
    <source>
        <dbReference type="ARBA" id="ARBA00022692"/>
    </source>
</evidence>
<feature type="transmembrane region" description="Helical" evidence="7">
    <location>
        <begin position="38"/>
        <end position="60"/>
    </location>
</feature>
<feature type="domain" description="ABC transmembrane type-1" evidence="9">
    <location>
        <begin position="98"/>
        <end position="289"/>
    </location>
</feature>
<feature type="transmembrane region" description="Helical" evidence="7">
    <location>
        <begin position="268"/>
        <end position="289"/>
    </location>
</feature>
<keyword evidence="5 7" id="KW-1133">Transmembrane helix</keyword>
<evidence type="ECO:0000256" key="8">
    <source>
        <dbReference type="SAM" id="MobiDB-lite"/>
    </source>
</evidence>
<dbReference type="Pfam" id="PF00528">
    <property type="entry name" value="BPD_transp_1"/>
    <property type="match status" value="1"/>
</dbReference>
<dbReference type="EMBL" id="RJKN01000001">
    <property type="protein sequence ID" value="ROP46016.1"/>
    <property type="molecule type" value="Genomic_DNA"/>
</dbReference>
<sequence length="304" mass="32236">MSALQTPRRDGGPTAGGPPSAGRPRPPAPPAVRRPKVAWWRTALGLVLTAVMLFPVYWILNVSLTQTQDLRRTPPSLLPLAPTFEGYEAVLDQQLQALGVSLLVGLGTVVLTVVVAAPAGWALAKMRPRGAGALSFALLVAQMIPAVVMAMGFYSIYVRLGLLNEVWGLVVADSTIAVPFAVLLFTAFMSGIPDELLDAARVDGASTWRIFVAVVLPLSRNSVITVSLFAFLWAWSDFVFASTLNRQGDLVPITLSLFAYIGNNTTQWNAVMATAVVASVPAAVLLVLAQRYVAAGVTAGAVKD</sequence>
<dbReference type="AlphaFoldDB" id="A0A3N1HUF7"/>
<feature type="transmembrane region" description="Helical" evidence="7">
    <location>
        <begin position="136"/>
        <end position="160"/>
    </location>
</feature>
<gene>
    <name evidence="10" type="ORF">EDC03_0635</name>
</gene>
<dbReference type="Gene3D" id="1.10.3720.10">
    <property type="entry name" value="MetI-like"/>
    <property type="match status" value="1"/>
</dbReference>
<dbReference type="PANTHER" id="PTHR32243">
    <property type="entry name" value="MALTOSE TRANSPORT SYSTEM PERMEASE-RELATED"/>
    <property type="match status" value="1"/>
</dbReference>
<evidence type="ECO:0000256" key="6">
    <source>
        <dbReference type="ARBA" id="ARBA00023136"/>
    </source>
</evidence>
<evidence type="ECO:0000313" key="10">
    <source>
        <dbReference type="EMBL" id="ROP46016.1"/>
    </source>
</evidence>
<keyword evidence="10" id="KW-0762">Sugar transport</keyword>
<evidence type="ECO:0000256" key="7">
    <source>
        <dbReference type="RuleBase" id="RU363032"/>
    </source>
</evidence>
<feature type="transmembrane region" description="Helical" evidence="7">
    <location>
        <begin position="100"/>
        <end position="124"/>
    </location>
</feature>
<feature type="transmembrane region" description="Helical" evidence="7">
    <location>
        <begin position="166"/>
        <end position="189"/>
    </location>
</feature>
<accession>A0A3N1HUF7</accession>
<evidence type="ECO:0000256" key="2">
    <source>
        <dbReference type="ARBA" id="ARBA00022448"/>
    </source>
</evidence>
<comment type="subcellular location">
    <subcellularLocation>
        <location evidence="1 7">Cell membrane</location>
        <topology evidence="1 7">Multi-pass membrane protein</topology>
    </subcellularLocation>
</comment>
<feature type="transmembrane region" description="Helical" evidence="7">
    <location>
        <begin position="210"/>
        <end position="235"/>
    </location>
</feature>
<organism evidence="10 11">
    <name type="scientific">Pseudokineococcus lusitanus</name>
    <dbReference type="NCBI Taxonomy" id="763993"/>
    <lineage>
        <taxon>Bacteria</taxon>
        <taxon>Bacillati</taxon>
        <taxon>Actinomycetota</taxon>
        <taxon>Actinomycetes</taxon>
        <taxon>Kineosporiales</taxon>
        <taxon>Kineosporiaceae</taxon>
        <taxon>Pseudokineococcus</taxon>
    </lineage>
</organism>
<dbReference type="GO" id="GO:0055085">
    <property type="term" value="P:transmembrane transport"/>
    <property type="evidence" value="ECO:0007669"/>
    <property type="project" value="InterPro"/>
</dbReference>
<keyword evidence="6 7" id="KW-0472">Membrane</keyword>
<dbReference type="InterPro" id="IPR050901">
    <property type="entry name" value="BP-dep_ABC_trans_perm"/>
</dbReference>
<comment type="caution">
    <text evidence="10">The sequence shown here is derived from an EMBL/GenBank/DDBJ whole genome shotgun (WGS) entry which is preliminary data.</text>
</comment>
<protein>
    <submittedName>
        <fullName evidence="10">Multiple sugar transport system permease protein</fullName>
    </submittedName>
</protein>
<evidence type="ECO:0000313" key="11">
    <source>
        <dbReference type="Proteomes" id="UP000276232"/>
    </source>
</evidence>
<dbReference type="SUPFAM" id="SSF161098">
    <property type="entry name" value="MetI-like"/>
    <property type="match status" value="1"/>
</dbReference>
<keyword evidence="3" id="KW-1003">Cell membrane</keyword>
<keyword evidence="4 7" id="KW-0812">Transmembrane</keyword>
<evidence type="ECO:0000259" key="9">
    <source>
        <dbReference type="PROSITE" id="PS50928"/>
    </source>
</evidence>
<dbReference type="CDD" id="cd06261">
    <property type="entry name" value="TM_PBP2"/>
    <property type="match status" value="1"/>
</dbReference>
<keyword evidence="2 7" id="KW-0813">Transport</keyword>
<evidence type="ECO:0000256" key="3">
    <source>
        <dbReference type="ARBA" id="ARBA00022475"/>
    </source>
</evidence>